<reference evidence="4 5" key="1">
    <citation type="submission" date="2019-07" db="EMBL/GenBank/DDBJ databases">
        <title>Annotation for the trematode Paragonimus westermani.</title>
        <authorList>
            <person name="Choi Y.-J."/>
        </authorList>
    </citation>
    <scope>NUCLEOTIDE SEQUENCE [LARGE SCALE GENOMIC DNA]</scope>
    <source>
        <strain evidence="4">180907_Pwestermani</strain>
    </source>
</reference>
<evidence type="ECO:0000259" key="3">
    <source>
        <dbReference type="Pfam" id="PF02736"/>
    </source>
</evidence>
<sequence length="86" mass="9715">MDPSDPDFKYLGVDRKALMKEQSTFDAKNVLWVEDEKEGYVLADIVQTTGDTIVVRMKDGTYERLWQPSAAQAILKLAVRVPVSLL</sequence>
<dbReference type="Proteomes" id="UP000699462">
    <property type="component" value="Unassembled WGS sequence"/>
</dbReference>
<dbReference type="InterPro" id="IPR004009">
    <property type="entry name" value="SH3_Myosin"/>
</dbReference>
<feature type="domain" description="Myosin N-terminal SH3-like" evidence="3">
    <location>
        <begin position="26"/>
        <end position="60"/>
    </location>
</feature>
<keyword evidence="2" id="KW-0067">ATP-binding</keyword>
<name>A0A8T0D725_9TREM</name>
<keyword evidence="1" id="KW-0547">Nucleotide-binding</keyword>
<dbReference type="OrthoDB" id="10055605at2759"/>
<evidence type="ECO:0000256" key="1">
    <source>
        <dbReference type="ARBA" id="ARBA00022741"/>
    </source>
</evidence>
<evidence type="ECO:0000256" key="2">
    <source>
        <dbReference type="ARBA" id="ARBA00022840"/>
    </source>
</evidence>
<dbReference type="GO" id="GO:0051015">
    <property type="term" value="F:actin filament binding"/>
    <property type="evidence" value="ECO:0007669"/>
    <property type="project" value="InterPro"/>
</dbReference>
<dbReference type="Gene3D" id="2.30.30.360">
    <property type="entry name" value="Myosin S1 fragment, N-terminal"/>
    <property type="match status" value="1"/>
</dbReference>
<comment type="caution">
    <text evidence="4">The sequence shown here is derived from an EMBL/GenBank/DDBJ whole genome shotgun (WGS) entry which is preliminary data.</text>
</comment>
<dbReference type="SUPFAM" id="SSF50084">
    <property type="entry name" value="Myosin S1 fragment, N-terminal domain"/>
    <property type="match status" value="1"/>
</dbReference>
<dbReference type="GO" id="GO:0003774">
    <property type="term" value="F:cytoskeletal motor activity"/>
    <property type="evidence" value="ECO:0007669"/>
    <property type="project" value="InterPro"/>
</dbReference>
<dbReference type="Pfam" id="PF02736">
    <property type="entry name" value="Myosin_N"/>
    <property type="match status" value="1"/>
</dbReference>
<dbReference type="GO" id="GO:0005524">
    <property type="term" value="F:ATP binding"/>
    <property type="evidence" value="ECO:0007669"/>
    <property type="project" value="UniProtKB-KW"/>
</dbReference>
<protein>
    <recommendedName>
        <fullName evidence="3">Myosin N-terminal SH3-like domain-containing protein</fullName>
    </recommendedName>
</protein>
<organism evidence="4 5">
    <name type="scientific">Paragonimus westermani</name>
    <dbReference type="NCBI Taxonomy" id="34504"/>
    <lineage>
        <taxon>Eukaryota</taxon>
        <taxon>Metazoa</taxon>
        <taxon>Spiralia</taxon>
        <taxon>Lophotrochozoa</taxon>
        <taxon>Platyhelminthes</taxon>
        <taxon>Trematoda</taxon>
        <taxon>Digenea</taxon>
        <taxon>Plagiorchiida</taxon>
        <taxon>Troglotremata</taxon>
        <taxon>Troglotrematidae</taxon>
        <taxon>Paragonimus</taxon>
    </lineage>
</organism>
<evidence type="ECO:0000313" key="4">
    <source>
        <dbReference type="EMBL" id="KAF8562538.1"/>
    </source>
</evidence>
<dbReference type="InterPro" id="IPR008989">
    <property type="entry name" value="Myosin_S1_N"/>
</dbReference>
<gene>
    <name evidence="4" type="ORF">P879_11121</name>
</gene>
<keyword evidence="5" id="KW-1185">Reference proteome</keyword>
<proteinExistence type="predicted"/>
<dbReference type="GO" id="GO:0016459">
    <property type="term" value="C:myosin complex"/>
    <property type="evidence" value="ECO:0007669"/>
    <property type="project" value="InterPro"/>
</dbReference>
<accession>A0A8T0D725</accession>
<evidence type="ECO:0000313" key="5">
    <source>
        <dbReference type="Proteomes" id="UP000699462"/>
    </source>
</evidence>
<dbReference type="EMBL" id="JTDF01019417">
    <property type="protein sequence ID" value="KAF8562538.1"/>
    <property type="molecule type" value="Genomic_DNA"/>
</dbReference>
<dbReference type="AlphaFoldDB" id="A0A8T0D725"/>